<keyword evidence="3" id="KW-0963">Cytoplasm</keyword>
<feature type="domain" description="Mur ligase central" evidence="7">
    <location>
        <begin position="127"/>
        <end position="221"/>
    </location>
</feature>
<organism evidence="8 9">
    <name type="scientific">SAR86 cluster bacterium</name>
    <dbReference type="NCBI Taxonomy" id="2030880"/>
    <lineage>
        <taxon>Bacteria</taxon>
        <taxon>Pseudomonadati</taxon>
        <taxon>Pseudomonadota</taxon>
        <taxon>Gammaproteobacteria</taxon>
        <taxon>SAR86 cluster</taxon>
    </lineage>
</organism>
<comment type="subcellular location">
    <subcellularLocation>
        <location evidence="1">Cytoplasm</location>
    </subcellularLocation>
</comment>
<accession>A0A368BPB5</accession>
<name>A0A368BPB5_9GAMM</name>
<keyword evidence="6" id="KW-0067">ATP-binding</keyword>
<dbReference type="GO" id="GO:0005524">
    <property type="term" value="F:ATP binding"/>
    <property type="evidence" value="ECO:0007669"/>
    <property type="project" value="UniProtKB-KW"/>
</dbReference>
<keyword evidence="4 8" id="KW-0436">Ligase</keyword>
<dbReference type="GO" id="GO:0008360">
    <property type="term" value="P:regulation of cell shape"/>
    <property type="evidence" value="ECO:0007669"/>
    <property type="project" value="InterPro"/>
</dbReference>
<evidence type="ECO:0000256" key="6">
    <source>
        <dbReference type="ARBA" id="ARBA00022840"/>
    </source>
</evidence>
<dbReference type="GO" id="GO:0051301">
    <property type="term" value="P:cell division"/>
    <property type="evidence" value="ECO:0007669"/>
    <property type="project" value="InterPro"/>
</dbReference>
<dbReference type="InterPro" id="IPR005762">
    <property type="entry name" value="MurD"/>
</dbReference>
<dbReference type="PANTHER" id="PTHR43692:SF1">
    <property type="entry name" value="UDP-N-ACETYLMURAMOYLALANINE--D-GLUTAMATE LIGASE"/>
    <property type="match status" value="1"/>
</dbReference>
<dbReference type="InterPro" id="IPR036565">
    <property type="entry name" value="Mur-like_cat_sf"/>
</dbReference>
<dbReference type="Gene3D" id="3.40.1190.10">
    <property type="entry name" value="Mur-like, catalytic domain"/>
    <property type="match status" value="1"/>
</dbReference>
<evidence type="ECO:0000256" key="2">
    <source>
        <dbReference type="ARBA" id="ARBA00004752"/>
    </source>
</evidence>
<dbReference type="PANTHER" id="PTHR43692">
    <property type="entry name" value="UDP-N-ACETYLMURAMOYLALANINE--D-GLUTAMATE LIGASE"/>
    <property type="match status" value="1"/>
</dbReference>
<proteinExistence type="predicted"/>
<dbReference type="Gene3D" id="3.90.190.20">
    <property type="entry name" value="Mur ligase, C-terminal domain"/>
    <property type="match status" value="1"/>
</dbReference>
<dbReference type="SUPFAM" id="SSF53623">
    <property type="entry name" value="MurD-like peptide ligases, catalytic domain"/>
    <property type="match status" value="1"/>
</dbReference>
<evidence type="ECO:0000256" key="3">
    <source>
        <dbReference type="ARBA" id="ARBA00022490"/>
    </source>
</evidence>
<dbReference type="AlphaFoldDB" id="A0A368BPB5"/>
<comment type="pathway">
    <text evidence="2">Cell wall biogenesis; peptidoglycan biosynthesis.</text>
</comment>
<dbReference type="InterPro" id="IPR036615">
    <property type="entry name" value="Mur_ligase_C_dom_sf"/>
</dbReference>
<gene>
    <name evidence="8" type="ORF">DBW97_01665</name>
</gene>
<evidence type="ECO:0000313" key="8">
    <source>
        <dbReference type="EMBL" id="RCL38744.1"/>
    </source>
</evidence>
<protein>
    <submittedName>
        <fullName evidence="8">UDP-N-acetylmuramoylalanine--D-glutamate ligase</fullName>
    </submittedName>
</protein>
<dbReference type="GO" id="GO:0008764">
    <property type="term" value="F:UDP-N-acetylmuramoylalanine-D-glutamate ligase activity"/>
    <property type="evidence" value="ECO:0007669"/>
    <property type="project" value="InterPro"/>
</dbReference>
<dbReference type="EMBL" id="QOPD01000002">
    <property type="protein sequence ID" value="RCL38744.1"/>
    <property type="molecule type" value="Genomic_DNA"/>
</dbReference>
<dbReference type="InterPro" id="IPR013221">
    <property type="entry name" value="Mur_ligase_cen"/>
</dbReference>
<dbReference type="SUPFAM" id="SSF53244">
    <property type="entry name" value="MurD-like peptide ligases, peptide-binding domain"/>
    <property type="match status" value="1"/>
</dbReference>
<comment type="caution">
    <text evidence="8">The sequence shown here is derived from an EMBL/GenBank/DDBJ whole genome shotgun (WGS) entry which is preliminary data.</text>
</comment>
<evidence type="ECO:0000256" key="5">
    <source>
        <dbReference type="ARBA" id="ARBA00022741"/>
    </source>
</evidence>
<evidence type="ECO:0000256" key="1">
    <source>
        <dbReference type="ARBA" id="ARBA00004496"/>
    </source>
</evidence>
<sequence length="384" mass="43946">MERAKNYCALLDPNNYFCIDRTVIVENTMNERRVILGYGLTGKSFEKFLIKKKLEYFLYDDKHPDGGKSNDVGNKFISKSELVKFDTFYVSPGFSKKKLNELGVLDKNLLTDIDIFFSLNQSFKIGITGTNAKSSLTHYLTQILNSRSTAISLGNIGKPLLENLDHTHKYSVIELSSFQLEKMQGNELNLSVITNISKDHIDYHGDFESYKSCKFKIMKTKTFFYNDEYQLQDFAFSIAKSLEPNTDKKLKLNELPFRLQPLSKNIINDSKSTNSSSLYYAIEKLNFSGVLIMCGNPNKENYQNLIINGPAKVLIFGKHREDIKKRIIHNNIKLYSSLESLVSSLDTNDQILFSPGNPSGDDFSNFTERGEHFSKIIEVHFDKK</sequence>
<evidence type="ECO:0000256" key="4">
    <source>
        <dbReference type="ARBA" id="ARBA00022598"/>
    </source>
</evidence>
<dbReference type="Pfam" id="PF08245">
    <property type="entry name" value="Mur_ligase_M"/>
    <property type="match status" value="1"/>
</dbReference>
<evidence type="ECO:0000259" key="7">
    <source>
        <dbReference type="Pfam" id="PF08245"/>
    </source>
</evidence>
<reference evidence="8 9" key="1">
    <citation type="journal article" date="2018" name="Microbiome">
        <title>Fine metagenomic profile of the Mediterranean stratified and mixed water columns revealed by assembly and recruitment.</title>
        <authorList>
            <person name="Haro-Moreno J.M."/>
            <person name="Lopez-Perez M."/>
            <person name="De La Torre J.R."/>
            <person name="Picazo A."/>
            <person name="Camacho A."/>
            <person name="Rodriguez-Valera F."/>
        </authorList>
    </citation>
    <scope>NUCLEOTIDE SEQUENCE [LARGE SCALE GENOMIC DNA]</scope>
    <source>
        <strain evidence="8">MED-G83</strain>
    </source>
</reference>
<keyword evidence="5" id="KW-0547">Nucleotide-binding</keyword>
<dbReference type="GO" id="GO:0005737">
    <property type="term" value="C:cytoplasm"/>
    <property type="evidence" value="ECO:0007669"/>
    <property type="project" value="UniProtKB-SubCell"/>
</dbReference>
<dbReference type="Proteomes" id="UP000252147">
    <property type="component" value="Unassembled WGS sequence"/>
</dbReference>
<evidence type="ECO:0000313" key="9">
    <source>
        <dbReference type="Proteomes" id="UP000252147"/>
    </source>
</evidence>